<gene>
    <name evidence="2" type="ORF">BN9_058030</name>
</gene>
<feature type="region of interest" description="Disordered" evidence="1">
    <location>
        <begin position="344"/>
        <end position="377"/>
    </location>
</feature>
<accession>A0A024GDM4</accession>
<evidence type="ECO:0000313" key="2">
    <source>
        <dbReference type="EMBL" id="CCI44956.1"/>
    </source>
</evidence>
<dbReference type="AlphaFoldDB" id="A0A024GDM4"/>
<feature type="compositionally biased region" description="Basic and acidic residues" evidence="1">
    <location>
        <begin position="48"/>
        <end position="59"/>
    </location>
</feature>
<feature type="compositionally biased region" description="Polar residues" evidence="1">
    <location>
        <begin position="31"/>
        <end position="43"/>
    </location>
</feature>
<sequence>MTMAHAFGEGGEKDTTVDNQKEHQIEKKTLQSDGDTQQRSNQVEDIDTTDHSDEVDLKETSQSVKVQQNELSDAKKLVRAIDLQNTFEQPSNQVENEVDHTTELRLSNAVTVHEQTNISSMKCMDHHDKQAVRALLEGMVIKVVQGNVAQVSIEAIRQSSNKIAHMIGQNNNSSNNSPEDTPSTKQKMHDTDSKSEIITESTPASSSKSEKTSTEANGIHAQHQSSSQSTTPSPHSRSKASKSQVCPLIKSKVPKQAQKAPIGYRPPAGSNANKHTQASAHISKQCADTDQQSVRTSILKKKPAKEPKADTNGYKGTAVVTERSLRQTHGRYANVESRVKQMIESESQRNTLDESVVRDCTPKESVGSKKSTSATKLTTSRNRFTSVTPRYLNYTASPVFYKNMQTQYERRKRLEEVNAAKSQERQQAIQKLLAQRKQEEIEETEEELRRGRDLHEYTTSVKSAAHSNGIKNAVSKRSNRLADV</sequence>
<organism evidence="2 3">
    <name type="scientific">Albugo candida</name>
    <dbReference type="NCBI Taxonomy" id="65357"/>
    <lineage>
        <taxon>Eukaryota</taxon>
        <taxon>Sar</taxon>
        <taxon>Stramenopiles</taxon>
        <taxon>Oomycota</taxon>
        <taxon>Peronosporomycetes</taxon>
        <taxon>Albuginales</taxon>
        <taxon>Albuginaceae</taxon>
        <taxon>Albugo</taxon>
    </lineage>
</organism>
<dbReference type="EMBL" id="CAIX01000084">
    <property type="protein sequence ID" value="CCI44956.1"/>
    <property type="molecule type" value="Genomic_DNA"/>
</dbReference>
<dbReference type="InParanoid" id="A0A024GDM4"/>
<keyword evidence="3" id="KW-1185">Reference proteome</keyword>
<feature type="region of interest" description="Disordered" evidence="1">
    <location>
        <begin position="443"/>
        <end position="484"/>
    </location>
</feature>
<evidence type="ECO:0000256" key="1">
    <source>
        <dbReference type="SAM" id="MobiDB-lite"/>
    </source>
</evidence>
<evidence type="ECO:0000313" key="3">
    <source>
        <dbReference type="Proteomes" id="UP000053237"/>
    </source>
</evidence>
<feature type="compositionally biased region" description="Basic and acidic residues" evidence="1">
    <location>
        <begin position="10"/>
        <end position="30"/>
    </location>
</feature>
<feature type="compositionally biased region" description="Low complexity" evidence="1">
    <location>
        <begin position="368"/>
        <end position="377"/>
    </location>
</feature>
<dbReference type="Proteomes" id="UP000053237">
    <property type="component" value="Unassembled WGS sequence"/>
</dbReference>
<feature type="compositionally biased region" description="Polar residues" evidence="1">
    <location>
        <begin position="457"/>
        <end position="470"/>
    </location>
</feature>
<protein>
    <submittedName>
        <fullName evidence="2">Uncharacterized protein</fullName>
    </submittedName>
</protein>
<name>A0A024GDM4_9STRA</name>
<feature type="compositionally biased region" description="Basic and acidic residues" evidence="1">
    <location>
        <begin position="344"/>
        <end position="362"/>
    </location>
</feature>
<feature type="compositionally biased region" description="Basic and acidic residues" evidence="1">
    <location>
        <begin position="187"/>
        <end position="197"/>
    </location>
</feature>
<feature type="compositionally biased region" description="Polar residues" evidence="1">
    <location>
        <begin position="167"/>
        <end position="185"/>
    </location>
</feature>
<feature type="compositionally biased region" description="Polar residues" evidence="1">
    <location>
        <begin position="270"/>
        <end position="296"/>
    </location>
</feature>
<feature type="compositionally biased region" description="Low complexity" evidence="1">
    <location>
        <begin position="223"/>
        <end position="235"/>
    </location>
</feature>
<reference evidence="2 3" key="1">
    <citation type="submission" date="2012-05" db="EMBL/GenBank/DDBJ databases">
        <title>Recombination and specialization in a pathogen metapopulation.</title>
        <authorList>
            <person name="Gardiner A."/>
            <person name="Kemen E."/>
            <person name="Schultz-Larsen T."/>
            <person name="MacLean D."/>
            <person name="Van Oosterhout C."/>
            <person name="Jones J.D.G."/>
        </authorList>
    </citation>
    <scope>NUCLEOTIDE SEQUENCE [LARGE SCALE GENOMIC DNA]</scope>
    <source>
        <strain evidence="2 3">Ac Nc2</strain>
    </source>
</reference>
<feature type="region of interest" description="Disordered" evidence="1">
    <location>
        <begin position="1"/>
        <end position="68"/>
    </location>
</feature>
<dbReference type="OrthoDB" id="118793at2759"/>
<feature type="region of interest" description="Disordered" evidence="1">
    <location>
        <begin position="167"/>
        <end position="313"/>
    </location>
</feature>
<feature type="compositionally biased region" description="Basic and acidic residues" evidence="1">
    <location>
        <begin position="447"/>
        <end position="456"/>
    </location>
</feature>
<proteinExistence type="predicted"/>
<comment type="caution">
    <text evidence="2">The sequence shown here is derived from an EMBL/GenBank/DDBJ whole genome shotgun (WGS) entry which is preliminary data.</text>
</comment>